<dbReference type="EMBL" id="SDMP01000013">
    <property type="protein sequence ID" value="RYR20577.1"/>
    <property type="molecule type" value="Genomic_DNA"/>
</dbReference>
<feature type="compositionally biased region" description="Basic and acidic residues" evidence="1">
    <location>
        <begin position="57"/>
        <end position="68"/>
    </location>
</feature>
<proteinExistence type="predicted"/>
<dbReference type="Proteomes" id="UP000289738">
    <property type="component" value="Chromosome B03"/>
</dbReference>
<organism evidence="2 3">
    <name type="scientific">Arachis hypogaea</name>
    <name type="common">Peanut</name>
    <dbReference type="NCBI Taxonomy" id="3818"/>
    <lineage>
        <taxon>Eukaryota</taxon>
        <taxon>Viridiplantae</taxon>
        <taxon>Streptophyta</taxon>
        <taxon>Embryophyta</taxon>
        <taxon>Tracheophyta</taxon>
        <taxon>Spermatophyta</taxon>
        <taxon>Magnoliopsida</taxon>
        <taxon>eudicotyledons</taxon>
        <taxon>Gunneridae</taxon>
        <taxon>Pentapetalae</taxon>
        <taxon>rosids</taxon>
        <taxon>fabids</taxon>
        <taxon>Fabales</taxon>
        <taxon>Fabaceae</taxon>
        <taxon>Papilionoideae</taxon>
        <taxon>50 kb inversion clade</taxon>
        <taxon>dalbergioids sensu lato</taxon>
        <taxon>Dalbergieae</taxon>
        <taxon>Pterocarpus clade</taxon>
        <taxon>Arachis</taxon>
    </lineage>
</organism>
<dbReference type="PANTHER" id="PTHR31973">
    <property type="entry name" value="POLYPROTEIN, PUTATIVE-RELATED"/>
    <property type="match status" value="1"/>
</dbReference>
<feature type="region of interest" description="Disordered" evidence="1">
    <location>
        <begin position="48"/>
        <end position="68"/>
    </location>
</feature>
<dbReference type="PANTHER" id="PTHR31973:SF195">
    <property type="entry name" value="MUDR FAMILY TRANSPOSASE"/>
    <property type="match status" value="1"/>
</dbReference>
<reference evidence="2 3" key="1">
    <citation type="submission" date="2019-01" db="EMBL/GenBank/DDBJ databases">
        <title>Sequencing of cultivated peanut Arachis hypogaea provides insights into genome evolution and oil improvement.</title>
        <authorList>
            <person name="Chen X."/>
        </authorList>
    </citation>
    <scope>NUCLEOTIDE SEQUENCE [LARGE SCALE GENOMIC DNA]</scope>
    <source>
        <strain evidence="3">cv. Fuhuasheng</strain>
        <tissue evidence="2">Leaves</tissue>
    </source>
</reference>
<evidence type="ECO:0000313" key="3">
    <source>
        <dbReference type="Proteomes" id="UP000289738"/>
    </source>
</evidence>
<evidence type="ECO:0000313" key="2">
    <source>
        <dbReference type="EMBL" id="RYR20577.1"/>
    </source>
</evidence>
<evidence type="ECO:0008006" key="4">
    <source>
        <dbReference type="Google" id="ProtNLM"/>
    </source>
</evidence>
<comment type="caution">
    <text evidence="2">The sequence shown here is derived from an EMBL/GenBank/DDBJ whole genome shotgun (WGS) entry which is preliminary data.</text>
</comment>
<dbReference type="AlphaFoldDB" id="A0A445A2C8"/>
<gene>
    <name evidence="2" type="ORF">Ahy_B03g065753</name>
</gene>
<accession>A0A445A2C8</accession>
<name>A0A445A2C8_ARAHY</name>
<dbReference type="STRING" id="3818.A0A445A2C8"/>
<sequence>MNWFYWFYLTSHIIDVISKSSPRVTFIGTLAGGILLFFSFRNPIISNSSGQSSTNDKSVRKEMHRPDEKEVKRLNKREDDLMMANLDLFVQGETMRARIEELEAEMVRDKNKVEALHKWLFCVGELHPEGDNVEGRIPEVSSTDPRQQLAADASRKWKEFESNVVEVANALASQHPSGEPFFIHALDLDAMNTPEFPEYVNSDPVVVIDSEFVVGMKFNFRETVSAAIKDYTIRRGVDYQVCESEPTTFYAKRYNGSHTCTRTRISQDHAKINSDMIAEVIKPLIETDPSLKVKSVIAKVRSKFNYTTNYCKIWLAKQKAIANLYGGWEASYGALPSWFEAMIESLVVMSLRVVQTNNLIGNNTFMRYIG</sequence>
<evidence type="ECO:0000256" key="1">
    <source>
        <dbReference type="SAM" id="MobiDB-lite"/>
    </source>
</evidence>
<keyword evidence="3" id="KW-1185">Reference proteome</keyword>
<protein>
    <recommendedName>
        <fullName evidence="4">Transposase MuDR plant domain-containing protein</fullName>
    </recommendedName>
</protein>